<feature type="non-terminal residue" evidence="1">
    <location>
        <position position="247"/>
    </location>
</feature>
<evidence type="ECO:0000313" key="2">
    <source>
        <dbReference type="Proteomes" id="UP000789920"/>
    </source>
</evidence>
<feature type="non-terminal residue" evidence="1">
    <location>
        <position position="1"/>
    </location>
</feature>
<comment type="caution">
    <text evidence="1">The sequence shown here is derived from an EMBL/GenBank/DDBJ whole genome shotgun (WGS) entry which is preliminary data.</text>
</comment>
<name>A0ACA9SDF5_9GLOM</name>
<dbReference type="Proteomes" id="UP000789920">
    <property type="component" value="Unassembled WGS sequence"/>
</dbReference>
<evidence type="ECO:0000313" key="1">
    <source>
        <dbReference type="EMBL" id="CAG8836298.1"/>
    </source>
</evidence>
<keyword evidence="2" id="KW-1185">Reference proteome</keyword>
<proteinExistence type="predicted"/>
<dbReference type="EMBL" id="CAJVQC010114296">
    <property type="protein sequence ID" value="CAG8836298.1"/>
    <property type="molecule type" value="Genomic_DNA"/>
</dbReference>
<gene>
    <name evidence="1" type="ORF">RPERSI_LOCUS29880</name>
</gene>
<sequence>VDHKIFSFTSDGASVMQGNISGVATRITKVNPYIYSTHCIAHRLSLACESAEKQVEFCIYAKSMLKKIHVFFSNSSKRIQILSTYQETLNNPQLKILKIFDVRWLSLYEAVNNICFSIEPLLDTLLHTISESKNQKTQYSIFDLYSDLCNWQTLAFFYFLQDILAELAILSKFFQTRFLYFYDIYPIIQNTITKLEKAYLDLDNNCFELSTNLNKFFISTPPKTNTKIGSHTLTWTLNQENDLMVDI</sequence>
<reference evidence="1" key="1">
    <citation type="submission" date="2021-06" db="EMBL/GenBank/DDBJ databases">
        <authorList>
            <person name="Kallberg Y."/>
            <person name="Tangrot J."/>
            <person name="Rosling A."/>
        </authorList>
    </citation>
    <scope>NUCLEOTIDE SEQUENCE</scope>
    <source>
        <strain evidence="1">MA461A</strain>
    </source>
</reference>
<organism evidence="1 2">
    <name type="scientific">Racocetra persica</name>
    <dbReference type="NCBI Taxonomy" id="160502"/>
    <lineage>
        <taxon>Eukaryota</taxon>
        <taxon>Fungi</taxon>
        <taxon>Fungi incertae sedis</taxon>
        <taxon>Mucoromycota</taxon>
        <taxon>Glomeromycotina</taxon>
        <taxon>Glomeromycetes</taxon>
        <taxon>Diversisporales</taxon>
        <taxon>Gigasporaceae</taxon>
        <taxon>Racocetra</taxon>
    </lineage>
</organism>
<accession>A0ACA9SDF5</accession>
<protein>
    <submittedName>
        <fullName evidence="1">24645_t:CDS:1</fullName>
    </submittedName>
</protein>